<evidence type="ECO:0000313" key="2">
    <source>
        <dbReference type="Proteomes" id="UP001230649"/>
    </source>
</evidence>
<dbReference type="EMBL" id="JASBWS010000017">
    <property type="protein sequence ID" value="KAJ9111809.1"/>
    <property type="molecule type" value="Genomic_DNA"/>
</dbReference>
<sequence length="780" mass="84680">MSETPIDPTSEPRPVDQDVAQPVMPKTEDLPRASPPVETQPVETPGTTTAEDAPMHDGPPMVQESASDGAVETAPSGGIKRQSSHDSHDNEEDRAVKRVKEDHPESTTHNHTNGVTDSGHHGQDASHSPHPVQENGSSGASPSHAMSQDSPSSPPAPPTPAAETPQTNHQPMPNSQPQANGDAPPIYVPGSFQPPYREPFGPTSPLTVNQCKGLLAIVKQIKRAREAVPFNTPVDPIAFNIPHYTNIIHKPMDLGTVETKLNASNPALPKDKNRPVKKDMSQGTYANVQEVVEDVRQIWNNTRIFNGPQHAVSLNADKLDEQFETAIKKAKLGEETSARAASTSQAPAFRRNNSDEGESARPKREIHPPTPKDSTWGESAANSKRKGRASEEEKIRAVSKVLDELMYRKQYMEIVGAFLYPVDPVALNIPDYPRIIKTPMDMSTIQSRISQHQYNTAQEIYNDFKLMLNNCFTYNPPGTPVHEVGRQLERVWQEKWNNTAVLHSKGDAEEEDDEFAGVDVEAEIRSLEKQVSDMTHRLTRLRAYRSKHNEKARAKASAAASHAKTSKTAPTNHASASKPSKAKTTSASKTAPSSKPRKQSTSNGNAGHKKPTYEYDDDEEVFEDVAPVNVSLAQKQELADKIGEVDHTTLQSALEIISATTSVQDGNDEIELDIDALPAHTVYKLYNLVVLGYPKGQPPKKKAAAGAAGSKRQGGAAAGSSKRAGGGGGARRGSKQNGNEKDRIRALEAQLASLEQHGGGDHDDGDNSSVVYSEEDSDEE</sequence>
<accession>A0ACC2WKY1</accession>
<proteinExistence type="predicted"/>
<gene>
    <name evidence="1" type="ORF">QFC20_002396</name>
</gene>
<evidence type="ECO:0000313" key="1">
    <source>
        <dbReference type="EMBL" id="KAJ9111809.1"/>
    </source>
</evidence>
<comment type="caution">
    <text evidence="1">The sequence shown here is derived from an EMBL/GenBank/DDBJ whole genome shotgun (WGS) entry which is preliminary data.</text>
</comment>
<dbReference type="Proteomes" id="UP001230649">
    <property type="component" value="Unassembled WGS sequence"/>
</dbReference>
<protein>
    <submittedName>
        <fullName evidence="1">Uncharacterized protein</fullName>
    </submittedName>
</protein>
<keyword evidence="2" id="KW-1185">Reference proteome</keyword>
<organism evidence="1 2">
    <name type="scientific">Naganishia adeliensis</name>
    <dbReference type="NCBI Taxonomy" id="92952"/>
    <lineage>
        <taxon>Eukaryota</taxon>
        <taxon>Fungi</taxon>
        <taxon>Dikarya</taxon>
        <taxon>Basidiomycota</taxon>
        <taxon>Agaricomycotina</taxon>
        <taxon>Tremellomycetes</taxon>
        <taxon>Filobasidiales</taxon>
        <taxon>Filobasidiaceae</taxon>
        <taxon>Naganishia</taxon>
    </lineage>
</organism>
<reference evidence="1" key="1">
    <citation type="submission" date="2023-04" db="EMBL/GenBank/DDBJ databases">
        <title>Draft Genome sequencing of Naganishia species isolated from polar environments using Oxford Nanopore Technology.</title>
        <authorList>
            <person name="Leo P."/>
            <person name="Venkateswaran K."/>
        </authorList>
    </citation>
    <scope>NUCLEOTIDE SEQUENCE</scope>
    <source>
        <strain evidence="1">MNA-CCFEE 5262</strain>
    </source>
</reference>
<name>A0ACC2WKY1_9TREE</name>